<keyword evidence="3" id="KW-1185">Reference proteome</keyword>
<protein>
    <submittedName>
        <fullName evidence="2">Helix-turn-helix domain-containing protein</fullName>
    </submittedName>
</protein>
<accession>A0ABW5SDB7</accession>
<dbReference type="InterPro" id="IPR038461">
    <property type="entry name" value="Schlafen_AlbA_2_dom_sf"/>
</dbReference>
<evidence type="ECO:0000313" key="3">
    <source>
        <dbReference type="Proteomes" id="UP001597357"/>
    </source>
</evidence>
<dbReference type="RefSeq" id="WP_379046217.1">
    <property type="nucleotide sequence ID" value="NZ_JBHULZ010000028.1"/>
</dbReference>
<dbReference type="InterPro" id="IPR007421">
    <property type="entry name" value="Schlafen_AlbA_2_dom"/>
</dbReference>
<name>A0ABW5SDB7_9FLAO</name>
<dbReference type="EMBL" id="JBHULZ010000028">
    <property type="protein sequence ID" value="MFD2697758.1"/>
    <property type="molecule type" value="Genomic_DNA"/>
</dbReference>
<gene>
    <name evidence="2" type="ORF">ACFSQ0_07110</name>
</gene>
<dbReference type="Proteomes" id="UP001597357">
    <property type="component" value="Unassembled WGS sequence"/>
</dbReference>
<proteinExistence type="predicted"/>
<dbReference type="PANTHER" id="PTHR30595:SF6">
    <property type="entry name" value="SCHLAFEN ALBA-2 DOMAIN-CONTAINING PROTEIN"/>
    <property type="match status" value="1"/>
</dbReference>
<evidence type="ECO:0000259" key="1">
    <source>
        <dbReference type="Pfam" id="PF04326"/>
    </source>
</evidence>
<comment type="caution">
    <text evidence="2">The sequence shown here is derived from an EMBL/GenBank/DDBJ whole genome shotgun (WGS) entry which is preliminary data.</text>
</comment>
<feature type="domain" description="Schlafen AlbA-2" evidence="1">
    <location>
        <begin position="21"/>
        <end position="146"/>
    </location>
</feature>
<reference evidence="3" key="1">
    <citation type="journal article" date="2019" name="Int. J. Syst. Evol. Microbiol.">
        <title>The Global Catalogue of Microorganisms (GCM) 10K type strain sequencing project: providing services to taxonomists for standard genome sequencing and annotation.</title>
        <authorList>
            <consortium name="The Broad Institute Genomics Platform"/>
            <consortium name="The Broad Institute Genome Sequencing Center for Infectious Disease"/>
            <person name="Wu L."/>
            <person name="Ma J."/>
        </authorList>
    </citation>
    <scope>NUCLEOTIDE SEQUENCE [LARGE SCALE GENOMIC DNA]</scope>
    <source>
        <strain evidence="3">KCTC 42255</strain>
    </source>
</reference>
<sequence length="336" mass="39137">MNITTKTDLENLILNQIEENLGLDYKSAESLGKSVGKKKELSKDVSAFANSNGGIIIYGIKEFDETDKRHLPEKIDPVNRNEYSKEWLEQVINSNISPRIDGIKITSISLNETSDVAYLVDIPKSNTAHQSSDFRYYKRFNFESVAMHDYEVKDVMNRNKTPTIELIFELEKFTYEVKPPIGQISFPINRDIEPKKNYSTTNSLNIIGENIGGVFANYVNSFIEVPVSILREKEYEYRDTFLKNGIEYKKLFCDNTIREIKDTENYGLFTTHKYWPSRYDPILPETRLRFEEIKLKKDYVFGNEEIFWETYADNSAKRKGSIIMSEIKVIEKRQAE</sequence>
<organism evidence="2 3">
    <name type="scientific">Mesonia sediminis</name>
    <dbReference type="NCBI Taxonomy" id="1703946"/>
    <lineage>
        <taxon>Bacteria</taxon>
        <taxon>Pseudomonadati</taxon>
        <taxon>Bacteroidota</taxon>
        <taxon>Flavobacteriia</taxon>
        <taxon>Flavobacteriales</taxon>
        <taxon>Flavobacteriaceae</taxon>
        <taxon>Mesonia</taxon>
    </lineage>
</organism>
<dbReference type="PANTHER" id="PTHR30595">
    <property type="entry name" value="GLPR-RELATED TRANSCRIPTIONAL REPRESSOR"/>
    <property type="match status" value="1"/>
</dbReference>
<dbReference type="Gene3D" id="3.30.950.30">
    <property type="entry name" value="Schlafen, AAA domain"/>
    <property type="match status" value="1"/>
</dbReference>
<evidence type="ECO:0000313" key="2">
    <source>
        <dbReference type="EMBL" id="MFD2697758.1"/>
    </source>
</evidence>
<dbReference type="Pfam" id="PF04326">
    <property type="entry name" value="SLFN_AlbA_2"/>
    <property type="match status" value="1"/>
</dbReference>